<gene>
    <name evidence="1" type="ORF">COLO4_21809</name>
</gene>
<sequence length="67" mass="7494">MMFDGMVARTLGGELYLSSALAKKIYVNVDIPEIAEFKMKTRQAADEASVELLGEMENSQVSWRPLL</sequence>
<dbReference type="Proteomes" id="UP000187203">
    <property type="component" value="Unassembled WGS sequence"/>
</dbReference>
<accession>A0A1R3IQL9</accession>
<dbReference type="OrthoDB" id="1931061at2759"/>
<dbReference type="EMBL" id="AWUE01017791">
    <property type="protein sequence ID" value="OMO84867.1"/>
    <property type="molecule type" value="Genomic_DNA"/>
</dbReference>
<reference evidence="2" key="1">
    <citation type="submission" date="2013-09" db="EMBL/GenBank/DDBJ databases">
        <title>Corchorus olitorius genome sequencing.</title>
        <authorList>
            <person name="Alam M."/>
            <person name="Haque M.S."/>
            <person name="Islam M.S."/>
            <person name="Emdad E.M."/>
            <person name="Islam M.M."/>
            <person name="Ahmed B."/>
            <person name="Halim A."/>
            <person name="Hossen Q.M.M."/>
            <person name="Hossain M.Z."/>
            <person name="Ahmed R."/>
            <person name="Khan M.M."/>
            <person name="Islam R."/>
            <person name="Rashid M.M."/>
            <person name="Khan S.A."/>
            <person name="Rahman M.S."/>
            <person name="Alam M."/>
            <person name="Yahiya A.S."/>
            <person name="Khan M.S."/>
            <person name="Azam M.S."/>
            <person name="Haque T."/>
            <person name="Lashkar M.Z.H."/>
            <person name="Akhand A.I."/>
            <person name="Morshed G."/>
            <person name="Roy S."/>
            <person name="Uddin K.S."/>
            <person name="Rabeya T."/>
            <person name="Hossain A.S."/>
            <person name="Chowdhury A."/>
            <person name="Snigdha A.R."/>
            <person name="Mortoza M.S."/>
            <person name="Matin S.A."/>
            <person name="Hoque S.M.E."/>
            <person name="Islam M.K."/>
            <person name="Roy D.K."/>
            <person name="Haider R."/>
            <person name="Moosa M.M."/>
            <person name="Elias S.M."/>
            <person name="Hasan A.M."/>
            <person name="Jahan S."/>
            <person name="Shafiuddin M."/>
            <person name="Mahmood N."/>
            <person name="Shommy N.S."/>
        </authorList>
    </citation>
    <scope>NUCLEOTIDE SEQUENCE [LARGE SCALE GENOMIC DNA]</scope>
    <source>
        <strain evidence="2">cv. O-4</strain>
    </source>
</reference>
<proteinExistence type="predicted"/>
<dbReference type="AlphaFoldDB" id="A0A1R3IQL9"/>
<name>A0A1R3IQL9_9ROSI</name>
<comment type="caution">
    <text evidence="1">The sequence shown here is derived from an EMBL/GenBank/DDBJ whole genome shotgun (WGS) entry which is preliminary data.</text>
</comment>
<evidence type="ECO:0000313" key="2">
    <source>
        <dbReference type="Proteomes" id="UP000187203"/>
    </source>
</evidence>
<protein>
    <submittedName>
        <fullName evidence="1">Replication factor A protein</fullName>
    </submittedName>
</protein>
<organism evidence="1 2">
    <name type="scientific">Corchorus olitorius</name>
    <dbReference type="NCBI Taxonomy" id="93759"/>
    <lineage>
        <taxon>Eukaryota</taxon>
        <taxon>Viridiplantae</taxon>
        <taxon>Streptophyta</taxon>
        <taxon>Embryophyta</taxon>
        <taxon>Tracheophyta</taxon>
        <taxon>Spermatophyta</taxon>
        <taxon>Magnoliopsida</taxon>
        <taxon>eudicotyledons</taxon>
        <taxon>Gunneridae</taxon>
        <taxon>Pentapetalae</taxon>
        <taxon>rosids</taxon>
        <taxon>malvids</taxon>
        <taxon>Malvales</taxon>
        <taxon>Malvaceae</taxon>
        <taxon>Grewioideae</taxon>
        <taxon>Apeibeae</taxon>
        <taxon>Corchorus</taxon>
    </lineage>
</organism>
<evidence type="ECO:0000313" key="1">
    <source>
        <dbReference type="EMBL" id="OMO84867.1"/>
    </source>
</evidence>
<keyword evidence="2" id="KW-1185">Reference proteome</keyword>